<reference evidence="4 5" key="2">
    <citation type="submission" date="2021-10" db="EMBL/GenBank/DDBJ databases">
        <authorList>
            <person name="Piombo E."/>
        </authorList>
    </citation>
    <scope>NUCLEOTIDE SEQUENCE [LARGE SCALE GENOMIC DNA]</scope>
</reference>
<dbReference type="Pfam" id="PF00561">
    <property type="entry name" value="Abhydrolase_1"/>
    <property type="match status" value="1"/>
</dbReference>
<keyword evidence="2" id="KW-0378">Hydrolase</keyword>
<dbReference type="EMBL" id="CABFNO020001253">
    <property type="protein sequence ID" value="CAG9975014.1"/>
    <property type="molecule type" value="Genomic_DNA"/>
</dbReference>
<dbReference type="Proteomes" id="UP000754883">
    <property type="component" value="Unassembled WGS sequence"/>
</dbReference>
<evidence type="ECO:0000259" key="3">
    <source>
        <dbReference type="Pfam" id="PF00561"/>
    </source>
</evidence>
<dbReference type="GO" id="GO:0006508">
    <property type="term" value="P:proteolysis"/>
    <property type="evidence" value="ECO:0007669"/>
    <property type="project" value="InterPro"/>
</dbReference>
<dbReference type="GO" id="GO:0016020">
    <property type="term" value="C:membrane"/>
    <property type="evidence" value="ECO:0007669"/>
    <property type="project" value="TreeGrafter"/>
</dbReference>
<evidence type="ECO:0000256" key="2">
    <source>
        <dbReference type="ARBA" id="ARBA00022801"/>
    </source>
</evidence>
<gene>
    <name evidence="4" type="ORF">CBYS24578_00016656</name>
</gene>
<dbReference type="InterPro" id="IPR029058">
    <property type="entry name" value="AB_hydrolase_fold"/>
</dbReference>
<dbReference type="PRINTS" id="PR00793">
    <property type="entry name" value="PROAMNOPTASE"/>
</dbReference>
<evidence type="ECO:0000313" key="5">
    <source>
        <dbReference type="Proteomes" id="UP000754883"/>
    </source>
</evidence>
<dbReference type="PANTHER" id="PTHR43798">
    <property type="entry name" value="MONOACYLGLYCEROL LIPASE"/>
    <property type="match status" value="1"/>
</dbReference>
<proteinExistence type="inferred from homology"/>
<organism evidence="4 5">
    <name type="scientific">Clonostachys byssicola</name>
    <dbReference type="NCBI Taxonomy" id="160290"/>
    <lineage>
        <taxon>Eukaryota</taxon>
        <taxon>Fungi</taxon>
        <taxon>Dikarya</taxon>
        <taxon>Ascomycota</taxon>
        <taxon>Pezizomycotina</taxon>
        <taxon>Sordariomycetes</taxon>
        <taxon>Hypocreomycetidae</taxon>
        <taxon>Hypocreales</taxon>
        <taxon>Bionectriaceae</taxon>
        <taxon>Clonostachys</taxon>
    </lineage>
</organism>
<dbReference type="InterPro" id="IPR002410">
    <property type="entry name" value="Peptidase_S33"/>
</dbReference>
<evidence type="ECO:0000313" key="4">
    <source>
        <dbReference type="EMBL" id="CAG9975014.1"/>
    </source>
</evidence>
<accession>A0A9N9XV83</accession>
<dbReference type="SUPFAM" id="SSF53474">
    <property type="entry name" value="alpha/beta-Hydrolases"/>
    <property type="match status" value="1"/>
</dbReference>
<reference evidence="5" key="1">
    <citation type="submission" date="2019-06" db="EMBL/GenBank/DDBJ databases">
        <authorList>
            <person name="Broberg M."/>
        </authorList>
    </citation>
    <scope>NUCLEOTIDE SEQUENCE [LARGE SCALE GENOMIC DNA]</scope>
</reference>
<dbReference type="InterPro" id="IPR000073">
    <property type="entry name" value="AB_hydrolase_1"/>
</dbReference>
<name>A0A9N9XV83_9HYPO</name>
<dbReference type="AlphaFoldDB" id="A0A9N9XV83"/>
<dbReference type="OrthoDB" id="408373at2759"/>
<keyword evidence="5" id="KW-1185">Reference proteome</keyword>
<sequence length="274" mass="30722">MLEFTEINGARLAYEISGPETGPLMITLHGGRGVGDHRSDYRVYSQLNDRLRVLSFDYRGHGQSSRTKPYTFEQIVNDVEGMRQHFAGAKQVTICGGSFGGFIALHYAIKYAAHVSHLILRGTAASHHRRVDEESALRGLEARISKTPSFSKEMLRDKVFGAYEDDEEFKLIHFAVMPLHKENFDANAALVACRNTVFVAESHNELYSPREKYFDYTDRLGNITAKTLVVVGENDWICPPENSEIIHRGIQGSQLVVVPGANHAVHVEKTHIVL</sequence>
<comment type="similarity">
    <text evidence="1">Belongs to the peptidase S33 family.</text>
</comment>
<dbReference type="PRINTS" id="PR00111">
    <property type="entry name" value="ABHYDROLASE"/>
</dbReference>
<comment type="caution">
    <text evidence="4">The sequence shown here is derived from an EMBL/GenBank/DDBJ whole genome shotgun (WGS) entry which is preliminary data.</text>
</comment>
<protein>
    <recommendedName>
        <fullName evidence="3">AB hydrolase-1 domain-containing protein</fullName>
    </recommendedName>
</protein>
<feature type="non-terminal residue" evidence="4">
    <location>
        <position position="1"/>
    </location>
</feature>
<evidence type="ECO:0000256" key="1">
    <source>
        <dbReference type="ARBA" id="ARBA00010088"/>
    </source>
</evidence>
<dbReference type="PANTHER" id="PTHR43798:SF33">
    <property type="entry name" value="HYDROLASE, PUTATIVE (AFU_ORTHOLOGUE AFUA_2G14860)-RELATED"/>
    <property type="match status" value="1"/>
</dbReference>
<dbReference type="Gene3D" id="3.40.50.1820">
    <property type="entry name" value="alpha/beta hydrolase"/>
    <property type="match status" value="1"/>
</dbReference>
<dbReference type="InterPro" id="IPR050266">
    <property type="entry name" value="AB_hydrolase_sf"/>
</dbReference>
<dbReference type="GO" id="GO:0008233">
    <property type="term" value="F:peptidase activity"/>
    <property type="evidence" value="ECO:0007669"/>
    <property type="project" value="InterPro"/>
</dbReference>
<feature type="domain" description="AB hydrolase-1" evidence="3">
    <location>
        <begin position="23"/>
        <end position="269"/>
    </location>
</feature>